<dbReference type="AlphaFoldDB" id="A0A1D3JIW5"/>
<dbReference type="KEGG" id="pmal:PMUG01_04011800"/>
<dbReference type="OrthoDB" id="383799at2759"/>
<name>A0A1D3JIW5_PLAMA</name>
<reference evidence="1 2" key="1">
    <citation type="submission" date="2016-06" db="EMBL/GenBank/DDBJ databases">
        <authorList>
            <consortium name="Pathogen Informatics"/>
        </authorList>
    </citation>
    <scope>NUCLEOTIDE SEQUENCE [LARGE SCALE GENOMIC DNA]</scope>
</reference>
<gene>
    <name evidence="1" type="primary">PmUG01_04011800</name>
    <name evidence="1" type="ORF">PMUG01_04011800</name>
</gene>
<dbReference type="GeneID" id="39866949"/>
<sequence>MKKNNNNNTFASYCKVFISTLLIWTLQHKNNYEESFGKYAIHNNLLSVRNSRLLKGQTKIYANNPQQEALFLKEESMNSLSDEDIVLKNRINNLINNSSFKSGYDSLMLDNSSQKQFNEIMKKENSKKNDDGIKDLNLNEFYESIESINDLKKNNKKNKKVSHVAKNKNNDDVNGSEALQKMVQQALQQEKPKKGFMKTLYDLDKKFEVEMLRAMKNNTSNTGFHECRFKTGYEKFLVALNRAKIFIPPTVNMIILMGMMTVVTKVGPIFGFFAFTLAAMMIYYIYKFCKMKKVHRDYKLMNISKNSKAKALKQKLHRKKNI</sequence>
<proteinExistence type="predicted"/>
<dbReference type="VEuPathDB" id="PlasmoDB:PmUG01_04011800"/>
<evidence type="ECO:0000313" key="2">
    <source>
        <dbReference type="Proteomes" id="UP000219813"/>
    </source>
</evidence>
<protein>
    <recommendedName>
        <fullName evidence="3">Pv-fam-d protein</fullName>
    </recommendedName>
</protein>
<organism evidence="1 2">
    <name type="scientific">Plasmodium malariae</name>
    <dbReference type="NCBI Taxonomy" id="5858"/>
    <lineage>
        <taxon>Eukaryota</taxon>
        <taxon>Sar</taxon>
        <taxon>Alveolata</taxon>
        <taxon>Apicomplexa</taxon>
        <taxon>Aconoidasida</taxon>
        <taxon>Haemosporida</taxon>
        <taxon>Plasmodiidae</taxon>
        <taxon>Plasmodium</taxon>
        <taxon>Plasmodium (Plasmodium)</taxon>
    </lineage>
</organism>
<evidence type="ECO:0008006" key="3">
    <source>
        <dbReference type="Google" id="ProtNLM"/>
    </source>
</evidence>
<accession>A0A1D3JIW5</accession>
<evidence type="ECO:0000313" key="1">
    <source>
        <dbReference type="EMBL" id="SBT86426.1"/>
    </source>
</evidence>
<dbReference type="Proteomes" id="UP000219813">
    <property type="component" value="Chromosome 4"/>
</dbReference>
<dbReference type="OMA" id="INTHDQN"/>
<dbReference type="EMBL" id="LT594625">
    <property type="protein sequence ID" value="SBT86426.1"/>
    <property type="molecule type" value="Genomic_DNA"/>
</dbReference>
<keyword evidence="2" id="KW-1185">Reference proteome</keyword>
<dbReference type="RefSeq" id="XP_028859577.1">
    <property type="nucleotide sequence ID" value="XM_029003110.1"/>
</dbReference>